<organism evidence="5 6">
    <name type="scientific">Amycolatopsis arida</name>
    <dbReference type="NCBI Taxonomy" id="587909"/>
    <lineage>
        <taxon>Bacteria</taxon>
        <taxon>Bacillati</taxon>
        <taxon>Actinomycetota</taxon>
        <taxon>Actinomycetes</taxon>
        <taxon>Pseudonocardiales</taxon>
        <taxon>Pseudonocardiaceae</taxon>
        <taxon>Amycolatopsis</taxon>
    </lineage>
</organism>
<gene>
    <name evidence="5" type="ORF">SAMN05421810_10393</name>
</gene>
<dbReference type="AlphaFoldDB" id="A0A1I5SCC9"/>
<dbReference type="OrthoDB" id="5171321at2"/>
<evidence type="ECO:0000256" key="2">
    <source>
        <dbReference type="SAM" id="SignalP"/>
    </source>
</evidence>
<proteinExistence type="predicted"/>
<feature type="domain" description="Rv2525c-like glycoside hydrolase-like" evidence="4">
    <location>
        <begin position="217"/>
        <end position="422"/>
    </location>
</feature>
<feature type="region of interest" description="Disordered" evidence="1">
    <location>
        <begin position="108"/>
        <end position="131"/>
    </location>
</feature>
<name>A0A1I5SCC9_9PSEU</name>
<dbReference type="Proteomes" id="UP000198727">
    <property type="component" value="Unassembled WGS sequence"/>
</dbReference>
<dbReference type="SUPFAM" id="SSF51445">
    <property type="entry name" value="(Trans)glycosidases"/>
    <property type="match status" value="1"/>
</dbReference>
<dbReference type="InterPro" id="IPR002477">
    <property type="entry name" value="Peptidoglycan-bd-like"/>
</dbReference>
<dbReference type="InterPro" id="IPR036365">
    <property type="entry name" value="PGBD-like_sf"/>
</dbReference>
<feature type="region of interest" description="Disordered" evidence="1">
    <location>
        <begin position="173"/>
        <end position="198"/>
    </location>
</feature>
<keyword evidence="6" id="KW-1185">Reference proteome</keyword>
<sequence length="586" mass="60096">MSYSLRIGAAALAVAGGVLAATGQAIAAAPSAAAPAGTTVDYRGFSVEVPAGWRVVDLERAPNTCVRFDHPTIYLGHPGDQTNCAGGAVGRAASLVVRPLDGRALAAAEGDPVSAEPGSARPADAALDPAGPAWRDGSFELAVEGAGVLVTAVHSGSDAAEVAGVLRTAELTSAARPAPRAQRAEGESTAAAVGPQPGTYRGKGFDACAAPSNSAMDAWLSSPYRAIGVYTSGSVRACGQGNLTADWVGRQVGKGWRLTPIHVGPQAPCTNFRTKFSSNPSTAKQQGVAEADTAVAAARRLGLPAGTAIYLDIEAYSRTSSCSAAVLSHTSGWTERLHQHGYLSGFYSSGASGVTDMNNHYGSRTYTLPDHIWGAWWNGNADTDFGSYLAAHKWADGQRIKQYAGEVTETHGGVRINIDRNFLDVKAGNPPKPSACTTARLDFATYPTLNQGATGAAVTAAQCLLRAAGHSTGEGDPSGTVDAGTIAAAKAFQTKVGLPANGTIDSHTWTALLSRGTTPQIQNGAQGEAVTRLQRALNAATMAKLDIDGIFGPATESAVKSYQSSRGLGVDGIVGPNTWKALQSGK</sequence>
<feature type="compositionally biased region" description="Low complexity" evidence="1">
    <location>
        <begin position="120"/>
        <end position="131"/>
    </location>
</feature>
<dbReference type="RefSeq" id="WP_092529786.1">
    <property type="nucleotide sequence ID" value="NZ_FOWW01000003.1"/>
</dbReference>
<dbReference type="STRING" id="587909.SAMN05421810_10393"/>
<dbReference type="InterPro" id="IPR015020">
    <property type="entry name" value="Rv2525c-like_Glyco_Hydro-like"/>
</dbReference>
<dbReference type="SUPFAM" id="SSF47090">
    <property type="entry name" value="PGBD-like"/>
    <property type="match status" value="2"/>
</dbReference>
<evidence type="ECO:0000256" key="1">
    <source>
        <dbReference type="SAM" id="MobiDB-lite"/>
    </source>
</evidence>
<keyword evidence="2" id="KW-0732">Signal</keyword>
<feature type="signal peptide" evidence="2">
    <location>
        <begin position="1"/>
        <end position="20"/>
    </location>
</feature>
<dbReference type="Pfam" id="PF08924">
    <property type="entry name" value="Rv2525c_GlyHyd-like"/>
    <property type="match status" value="1"/>
</dbReference>
<accession>A0A1I5SCC9</accession>
<evidence type="ECO:0000313" key="6">
    <source>
        <dbReference type="Proteomes" id="UP000198727"/>
    </source>
</evidence>
<dbReference type="EMBL" id="FOWW01000003">
    <property type="protein sequence ID" value="SFP68414.1"/>
    <property type="molecule type" value="Genomic_DNA"/>
</dbReference>
<evidence type="ECO:0000259" key="3">
    <source>
        <dbReference type="Pfam" id="PF01471"/>
    </source>
</evidence>
<protein>
    <submittedName>
        <fullName evidence="5">Peptidoglycan-binding (PGRP) domain of peptidoglycan hydrolases-containing protein</fullName>
    </submittedName>
</protein>
<reference evidence="6" key="1">
    <citation type="submission" date="2016-10" db="EMBL/GenBank/DDBJ databases">
        <authorList>
            <person name="Varghese N."/>
            <person name="Submissions S."/>
        </authorList>
    </citation>
    <scope>NUCLEOTIDE SEQUENCE [LARGE SCALE GENOMIC DNA]</scope>
    <source>
        <strain evidence="6">CGMCC 4.5579</strain>
    </source>
</reference>
<feature type="domain" description="Peptidoglycan binding-like" evidence="3">
    <location>
        <begin position="454"/>
        <end position="512"/>
    </location>
</feature>
<dbReference type="Gene3D" id="3.20.20.80">
    <property type="entry name" value="Glycosidases"/>
    <property type="match status" value="1"/>
</dbReference>
<dbReference type="GO" id="GO:0016787">
    <property type="term" value="F:hydrolase activity"/>
    <property type="evidence" value="ECO:0007669"/>
    <property type="project" value="UniProtKB-KW"/>
</dbReference>
<dbReference type="InterPro" id="IPR036366">
    <property type="entry name" value="PGBDSf"/>
</dbReference>
<feature type="chain" id="PRO_5039112872" evidence="2">
    <location>
        <begin position="21"/>
        <end position="586"/>
    </location>
</feature>
<feature type="domain" description="Peptidoglycan binding-like" evidence="3">
    <location>
        <begin position="526"/>
        <end position="582"/>
    </location>
</feature>
<evidence type="ECO:0000259" key="4">
    <source>
        <dbReference type="Pfam" id="PF08924"/>
    </source>
</evidence>
<evidence type="ECO:0000313" key="5">
    <source>
        <dbReference type="EMBL" id="SFP68414.1"/>
    </source>
</evidence>
<dbReference type="InterPro" id="IPR017853">
    <property type="entry name" value="GH"/>
</dbReference>
<dbReference type="Gene3D" id="1.10.101.10">
    <property type="entry name" value="PGBD-like superfamily/PGBD"/>
    <property type="match status" value="2"/>
</dbReference>
<dbReference type="Pfam" id="PF01471">
    <property type="entry name" value="PG_binding_1"/>
    <property type="match status" value="2"/>
</dbReference>
<keyword evidence="5" id="KW-0378">Hydrolase</keyword>